<keyword evidence="3 5" id="KW-1133">Transmembrane helix</keyword>
<protein>
    <submittedName>
        <fullName evidence="6">DoxX-like family protein</fullName>
    </submittedName>
</protein>
<comment type="subcellular location">
    <subcellularLocation>
        <location evidence="1">Membrane</location>
        <topology evidence="1">Multi-pass membrane protein</topology>
    </subcellularLocation>
</comment>
<feature type="transmembrane region" description="Helical" evidence="5">
    <location>
        <begin position="114"/>
        <end position="132"/>
    </location>
</feature>
<proteinExistence type="predicted"/>
<evidence type="ECO:0000313" key="7">
    <source>
        <dbReference type="Proteomes" id="UP000182836"/>
    </source>
</evidence>
<evidence type="ECO:0000256" key="4">
    <source>
        <dbReference type="ARBA" id="ARBA00023136"/>
    </source>
</evidence>
<reference evidence="6 7" key="1">
    <citation type="submission" date="2016-10" db="EMBL/GenBank/DDBJ databases">
        <authorList>
            <person name="de Groot N.N."/>
        </authorList>
    </citation>
    <scope>NUCLEOTIDE SEQUENCE [LARGE SCALE GENOMIC DNA]</scope>
    <source>
        <strain evidence="6 7">DSM 2895</strain>
    </source>
</reference>
<dbReference type="GO" id="GO:0016020">
    <property type="term" value="C:membrane"/>
    <property type="evidence" value="ECO:0007669"/>
    <property type="project" value="UniProtKB-SubCell"/>
</dbReference>
<organism evidence="6 7">
    <name type="scientific">Aneurinibacillus migulanus</name>
    <name type="common">Bacillus migulanus</name>
    <dbReference type="NCBI Taxonomy" id="47500"/>
    <lineage>
        <taxon>Bacteria</taxon>
        <taxon>Bacillati</taxon>
        <taxon>Bacillota</taxon>
        <taxon>Bacilli</taxon>
        <taxon>Bacillales</taxon>
        <taxon>Paenibacillaceae</taxon>
        <taxon>Aneurinibacillus group</taxon>
        <taxon>Aneurinibacillus</taxon>
    </lineage>
</organism>
<dbReference type="EMBL" id="FNED01000002">
    <property type="protein sequence ID" value="SDI25581.1"/>
    <property type="molecule type" value="Genomic_DNA"/>
</dbReference>
<dbReference type="Pfam" id="PF13564">
    <property type="entry name" value="DoxX_2"/>
    <property type="match status" value="1"/>
</dbReference>
<evidence type="ECO:0000256" key="2">
    <source>
        <dbReference type="ARBA" id="ARBA00022692"/>
    </source>
</evidence>
<evidence type="ECO:0000256" key="5">
    <source>
        <dbReference type="SAM" id="Phobius"/>
    </source>
</evidence>
<evidence type="ECO:0000256" key="3">
    <source>
        <dbReference type="ARBA" id="ARBA00022989"/>
    </source>
</evidence>
<feature type="transmembrane region" description="Helical" evidence="5">
    <location>
        <begin position="139"/>
        <end position="161"/>
    </location>
</feature>
<dbReference type="Proteomes" id="UP000182836">
    <property type="component" value="Unassembled WGS sequence"/>
</dbReference>
<dbReference type="InterPro" id="IPR032808">
    <property type="entry name" value="DoxX"/>
</dbReference>
<accession>A0A1G8J379</accession>
<evidence type="ECO:0000256" key="1">
    <source>
        <dbReference type="ARBA" id="ARBA00004141"/>
    </source>
</evidence>
<keyword evidence="2 5" id="KW-0812">Transmembrane</keyword>
<dbReference type="Gene3D" id="1.10.357.10">
    <property type="entry name" value="Tetracycline Repressor, domain 2"/>
    <property type="match status" value="1"/>
</dbReference>
<keyword evidence="4 5" id="KW-0472">Membrane</keyword>
<name>A0A1G8J379_ANEMI</name>
<dbReference type="AlphaFoldDB" id="A0A1G8J379"/>
<evidence type="ECO:0000313" key="6">
    <source>
        <dbReference type="EMBL" id="SDI25581.1"/>
    </source>
</evidence>
<gene>
    <name evidence="6" type="ORF">SAMN04487909_102293</name>
</gene>
<sequence>MGTEQQAGYFRSELEMETVAECVFGIVERLTLSQLLPRIKEPESLALQVVNLLLYGMFATESAITQEIEKEEGQMIDTVIQVLLAAFILTEDVIKLLRVPFQVEHWRHYQYPLWFMSVTGFFELIGSIAVIYGVWNRYLAVGVGVLFVILMPRCLFMPIFFGQTNLL</sequence>